<dbReference type="EMBL" id="JARKIE010000386">
    <property type="protein sequence ID" value="KAJ7646202.1"/>
    <property type="molecule type" value="Genomic_DNA"/>
</dbReference>
<organism evidence="2 3">
    <name type="scientific">Mycena rosella</name>
    <name type="common">Pink bonnet</name>
    <name type="synonym">Agaricus rosellus</name>
    <dbReference type="NCBI Taxonomy" id="1033263"/>
    <lineage>
        <taxon>Eukaryota</taxon>
        <taxon>Fungi</taxon>
        <taxon>Dikarya</taxon>
        <taxon>Basidiomycota</taxon>
        <taxon>Agaricomycotina</taxon>
        <taxon>Agaricomycetes</taxon>
        <taxon>Agaricomycetidae</taxon>
        <taxon>Agaricales</taxon>
        <taxon>Marasmiineae</taxon>
        <taxon>Mycenaceae</taxon>
        <taxon>Mycena</taxon>
    </lineage>
</organism>
<gene>
    <name evidence="2" type="ORF">B0H17DRAFT_1103509</name>
</gene>
<evidence type="ECO:0000313" key="2">
    <source>
        <dbReference type="EMBL" id="KAJ7646202.1"/>
    </source>
</evidence>
<protein>
    <submittedName>
        <fullName evidence="2">Uncharacterized protein</fullName>
    </submittedName>
</protein>
<accession>A0AAD7CDG3</accession>
<dbReference type="AlphaFoldDB" id="A0AAD7CDG3"/>
<proteinExistence type="predicted"/>
<keyword evidence="3" id="KW-1185">Reference proteome</keyword>
<dbReference type="Proteomes" id="UP001221757">
    <property type="component" value="Unassembled WGS sequence"/>
</dbReference>
<evidence type="ECO:0000313" key="3">
    <source>
        <dbReference type="Proteomes" id="UP001221757"/>
    </source>
</evidence>
<feature type="region of interest" description="Disordered" evidence="1">
    <location>
        <begin position="72"/>
        <end position="102"/>
    </location>
</feature>
<sequence>MTCLRPRTSPRAPSAVPAQRCPRSPRTGMRSPAAQGSPIRRSSQAAGARPEPPLMPGLPRVRVRFLRPLVAPLSMPQRTRTPSLSLQSSALSPARSLCSSWG</sequence>
<feature type="compositionally biased region" description="Low complexity" evidence="1">
    <location>
        <begin position="82"/>
        <end position="102"/>
    </location>
</feature>
<evidence type="ECO:0000256" key="1">
    <source>
        <dbReference type="SAM" id="MobiDB-lite"/>
    </source>
</evidence>
<feature type="region of interest" description="Disordered" evidence="1">
    <location>
        <begin position="1"/>
        <end position="59"/>
    </location>
</feature>
<name>A0AAD7CDG3_MYCRO</name>
<comment type="caution">
    <text evidence="2">The sequence shown here is derived from an EMBL/GenBank/DDBJ whole genome shotgun (WGS) entry which is preliminary data.</text>
</comment>
<reference evidence="2" key="1">
    <citation type="submission" date="2023-03" db="EMBL/GenBank/DDBJ databases">
        <title>Massive genome expansion in bonnet fungi (Mycena s.s.) driven by repeated elements and novel gene families across ecological guilds.</title>
        <authorList>
            <consortium name="Lawrence Berkeley National Laboratory"/>
            <person name="Harder C.B."/>
            <person name="Miyauchi S."/>
            <person name="Viragh M."/>
            <person name="Kuo A."/>
            <person name="Thoen E."/>
            <person name="Andreopoulos B."/>
            <person name="Lu D."/>
            <person name="Skrede I."/>
            <person name="Drula E."/>
            <person name="Henrissat B."/>
            <person name="Morin E."/>
            <person name="Kohler A."/>
            <person name="Barry K."/>
            <person name="LaButti K."/>
            <person name="Morin E."/>
            <person name="Salamov A."/>
            <person name="Lipzen A."/>
            <person name="Mereny Z."/>
            <person name="Hegedus B."/>
            <person name="Baldrian P."/>
            <person name="Stursova M."/>
            <person name="Weitz H."/>
            <person name="Taylor A."/>
            <person name="Grigoriev I.V."/>
            <person name="Nagy L.G."/>
            <person name="Martin F."/>
            <person name="Kauserud H."/>
        </authorList>
    </citation>
    <scope>NUCLEOTIDE SEQUENCE</scope>
    <source>
        <strain evidence="2">CBHHK067</strain>
    </source>
</reference>